<name>A0A816GLJ1_ADIRI</name>
<dbReference type="InterPro" id="IPR007231">
    <property type="entry name" value="Nucleoporin_int_Nup93/Nic96"/>
</dbReference>
<keyword evidence="5" id="KW-0813">Transport</keyword>
<dbReference type="Proteomes" id="UP000663828">
    <property type="component" value="Unassembled WGS sequence"/>
</dbReference>
<keyword evidence="5" id="KW-0472">Membrane</keyword>
<dbReference type="AlphaFoldDB" id="A0A816GLJ1"/>
<comment type="subcellular location">
    <subcellularLocation>
        <location evidence="1 5">Nucleus</location>
        <location evidence="1 5">Nuclear pore complex</location>
    </subcellularLocation>
</comment>
<keyword evidence="5" id="KW-0509">mRNA transport</keyword>
<evidence type="ECO:0000256" key="4">
    <source>
        <dbReference type="ARBA" id="ARBA00023242"/>
    </source>
</evidence>
<sequence length="416" mass="47719">MTSPFNWLLGIGRSPSTSNLSNTTYQTPLNQTVNTTITQNPPVASTPITNQLSLHRNLNQLVDEGQRSSLKTKRELINNLDQLSTLPFLNTSTGINVQRIQDQFEQIDKTLQTTVPKIRDDTINSQFDGRVTTNLNDNLKHEREKTLLSMLRMIEDKTYDEITRHSNYVLENNWQKQRQCILSSVSKHDQSYLDEANAMQIKRFETPRTLSRGLSSVEAAYAKVIALYNVGKIARQNLIDEFINVVQSSNQPQAAIDLWDVVRYMSQLPNDYVLTRTALPAQQAIVIAARSYLEYSFRVQLSKLFINLVSDDDLHKPGSVYKLIIRYIRQKHPNIVHIIDDDGNIDDLPVWAIIFYCLRAGDLQSALNAAKRCHLTSAVEWLTNYIKNDNQSIDPTIRLKIQDVYDREHSTNPFKR</sequence>
<comment type="similarity">
    <text evidence="2 5">Belongs to the nucleoporin interacting component (NIC) family.</text>
</comment>
<keyword evidence="5" id="KW-0653">Protein transport</keyword>
<keyword evidence="4 5" id="KW-0539">Nucleus</keyword>
<proteinExistence type="inferred from homology"/>
<keyword evidence="3 5" id="KW-0906">Nuclear pore complex</keyword>
<dbReference type="GO" id="GO:0016973">
    <property type="term" value="P:poly(A)+ mRNA export from nucleus"/>
    <property type="evidence" value="ECO:0007669"/>
    <property type="project" value="TreeGrafter"/>
</dbReference>
<keyword evidence="7" id="KW-1185">Reference proteome</keyword>
<organism evidence="6 7">
    <name type="scientific">Adineta ricciae</name>
    <name type="common">Rotifer</name>
    <dbReference type="NCBI Taxonomy" id="249248"/>
    <lineage>
        <taxon>Eukaryota</taxon>
        <taxon>Metazoa</taxon>
        <taxon>Spiralia</taxon>
        <taxon>Gnathifera</taxon>
        <taxon>Rotifera</taxon>
        <taxon>Eurotatoria</taxon>
        <taxon>Bdelloidea</taxon>
        <taxon>Adinetida</taxon>
        <taxon>Adinetidae</taxon>
        <taxon>Adineta</taxon>
    </lineage>
</organism>
<dbReference type="Pfam" id="PF04097">
    <property type="entry name" value="Nic96"/>
    <property type="match status" value="1"/>
</dbReference>
<comment type="caution">
    <text evidence="6">The sequence shown here is derived from an EMBL/GenBank/DDBJ whole genome shotgun (WGS) entry which is preliminary data.</text>
</comment>
<evidence type="ECO:0000256" key="1">
    <source>
        <dbReference type="ARBA" id="ARBA00004567"/>
    </source>
</evidence>
<evidence type="ECO:0000256" key="2">
    <source>
        <dbReference type="ARBA" id="ARBA00010186"/>
    </source>
</evidence>
<protein>
    <recommendedName>
        <fullName evidence="5">Nuclear pore protein</fullName>
    </recommendedName>
</protein>
<keyword evidence="5" id="KW-0811">Translocation</keyword>
<evidence type="ECO:0000256" key="5">
    <source>
        <dbReference type="RuleBase" id="RU364035"/>
    </source>
</evidence>
<accession>A0A816GLJ1</accession>
<dbReference type="GO" id="GO:0017056">
    <property type="term" value="F:structural constituent of nuclear pore"/>
    <property type="evidence" value="ECO:0007669"/>
    <property type="project" value="InterPro"/>
</dbReference>
<evidence type="ECO:0000313" key="7">
    <source>
        <dbReference type="Proteomes" id="UP000663828"/>
    </source>
</evidence>
<gene>
    <name evidence="6" type="ORF">XAT740_LOCUS59461</name>
</gene>
<dbReference type="GO" id="GO:0005643">
    <property type="term" value="C:nuclear pore"/>
    <property type="evidence" value="ECO:0007669"/>
    <property type="project" value="UniProtKB-SubCell"/>
</dbReference>
<evidence type="ECO:0000256" key="3">
    <source>
        <dbReference type="ARBA" id="ARBA00023132"/>
    </source>
</evidence>
<dbReference type="PANTHER" id="PTHR11225">
    <property type="entry name" value="NUCLEAR PORE COMPLEX PROTEIN NUP93 NUCLEOPORIN NUP93 DEAD EYE PROTEIN"/>
    <property type="match status" value="1"/>
</dbReference>
<dbReference type="EMBL" id="CAJNOR010013798">
    <property type="protein sequence ID" value="CAF1675230.1"/>
    <property type="molecule type" value="Genomic_DNA"/>
</dbReference>
<dbReference type="GO" id="GO:0006606">
    <property type="term" value="P:protein import into nucleus"/>
    <property type="evidence" value="ECO:0007669"/>
    <property type="project" value="TreeGrafter"/>
</dbReference>
<evidence type="ECO:0000313" key="6">
    <source>
        <dbReference type="EMBL" id="CAF1675230.1"/>
    </source>
</evidence>
<dbReference type="PANTHER" id="PTHR11225:SF4">
    <property type="entry name" value="NUCLEAR PORE COMPLEX PROTEIN NUP93"/>
    <property type="match status" value="1"/>
</dbReference>
<reference evidence="6" key="1">
    <citation type="submission" date="2021-02" db="EMBL/GenBank/DDBJ databases">
        <authorList>
            <person name="Nowell W R."/>
        </authorList>
    </citation>
    <scope>NUCLEOTIDE SEQUENCE</scope>
</reference>